<dbReference type="InterPro" id="IPR038729">
    <property type="entry name" value="Rad50/SbcC_AAA"/>
</dbReference>
<dbReference type="eggNOG" id="COG3910">
    <property type="taxonomic scope" value="Bacteria"/>
</dbReference>
<dbReference type="OrthoDB" id="9784297at2"/>
<sequence>MYLKSVYIKNDEYRNGFPFHLEVYRKFKELEFNNNVTFLVGENGSGKSTLLEALSINSRAIVIGSADISQDRTLDHVRNFAGMIRVSRRKVPKRTVFFRAEDAFGFTKRIIDIGNSLHDMEREIEEEYGNSEHRERAAAVMRGQRFELRQQYGESPDAKSHGESFMDILHQRLVPGGLYLLDEPETPLSPLRQLALINLISEFTKKNCQFIIATHSPILMGLPGADIYCFEDGEIKKTDYEDVEHVYVTKMFLSNPKSLLQEL</sequence>
<comment type="subcellular location">
    <subcellularLocation>
        <location evidence="1">Cell membrane</location>
        <topology evidence="1">Peripheral membrane protein</topology>
    </subcellularLocation>
</comment>
<dbReference type="GO" id="GO:0005524">
    <property type="term" value="F:ATP binding"/>
    <property type="evidence" value="ECO:0007669"/>
    <property type="project" value="InterPro"/>
</dbReference>
<dbReference type="Pfam" id="PF13476">
    <property type="entry name" value="AAA_23"/>
    <property type="match status" value="1"/>
</dbReference>
<accession>A6VYG0</accession>
<dbReference type="Pfam" id="PF13304">
    <property type="entry name" value="AAA_21"/>
    <property type="match status" value="1"/>
</dbReference>
<keyword evidence="2" id="KW-0813">Transport</keyword>
<evidence type="ECO:0000313" key="9">
    <source>
        <dbReference type="EMBL" id="ABR71489.1"/>
    </source>
</evidence>
<dbReference type="InterPro" id="IPR027417">
    <property type="entry name" value="P-loop_NTPase"/>
</dbReference>
<reference evidence="9" key="1">
    <citation type="submission" date="2007-06" db="EMBL/GenBank/DDBJ databases">
        <title>Complete sequence of Marinomonas sp. MWYL1.</title>
        <authorList>
            <consortium name="US DOE Joint Genome Institute"/>
            <person name="Copeland A."/>
            <person name="Lucas S."/>
            <person name="Lapidus A."/>
            <person name="Barry K."/>
            <person name="Glavina del Rio T."/>
            <person name="Dalin E."/>
            <person name="Tice H."/>
            <person name="Pitluck S."/>
            <person name="Kiss H."/>
            <person name="Brettin T."/>
            <person name="Bruce D."/>
            <person name="Detter J.C."/>
            <person name="Han C."/>
            <person name="Schmutz J."/>
            <person name="Larimer F."/>
            <person name="Land M."/>
            <person name="Hauser L."/>
            <person name="Kyrpides N."/>
            <person name="Kim E."/>
            <person name="Johnston A.W.B."/>
            <person name="Todd J.D."/>
            <person name="Rogers R."/>
            <person name="Wexler M."/>
            <person name="Bond P.L."/>
            <person name="Li Y."/>
            <person name="Richardson P."/>
        </authorList>
    </citation>
    <scope>NUCLEOTIDE SEQUENCE [LARGE SCALE GENOMIC DNA]</scope>
    <source>
        <strain evidence="9">MWYL1</strain>
    </source>
</reference>
<dbReference type="SMART" id="SM00382">
    <property type="entry name" value="AAA"/>
    <property type="match status" value="1"/>
</dbReference>
<proteinExistence type="predicted"/>
<keyword evidence="6" id="KW-0406">Ion transport</keyword>
<dbReference type="Gene3D" id="3.40.50.300">
    <property type="entry name" value="P-loop containing nucleotide triphosphate hydrolases"/>
    <property type="match status" value="2"/>
</dbReference>
<dbReference type="STRING" id="400668.Mmwyl1_2572"/>
<evidence type="ECO:0000256" key="6">
    <source>
        <dbReference type="ARBA" id="ARBA00023065"/>
    </source>
</evidence>
<dbReference type="AlphaFoldDB" id="A6VYG0"/>
<evidence type="ECO:0000256" key="5">
    <source>
        <dbReference type="ARBA" id="ARBA00023004"/>
    </source>
</evidence>
<dbReference type="GO" id="GO:0005886">
    <property type="term" value="C:plasma membrane"/>
    <property type="evidence" value="ECO:0007669"/>
    <property type="project" value="UniProtKB-SubCell"/>
</dbReference>
<dbReference type="InterPro" id="IPR003593">
    <property type="entry name" value="AAA+_ATPase"/>
</dbReference>
<dbReference type="InterPro" id="IPR051535">
    <property type="entry name" value="Siderophore_ABC-ATPase"/>
</dbReference>
<dbReference type="PANTHER" id="PTHR42771">
    <property type="entry name" value="IRON(3+)-HYDROXAMATE IMPORT ATP-BINDING PROTEIN FHUC"/>
    <property type="match status" value="1"/>
</dbReference>
<dbReference type="GO" id="GO:0006826">
    <property type="term" value="P:iron ion transport"/>
    <property type="evidence" value="ECO:0007669"/>
    <property type="project" value="UniProtKB-KW"/>
</dbReference>
<evidence type="ECO:0000259" key="8">
    <source>
        <dbReference type="SMART" id="SM00382"/>
    </source>
</evidence>
<dbReference type="PANTHER" id="PTHR42771:SF2">
    <property type="entry name" value="IRON(3+)-HYDROXAMATE IMPORT ATP-BINDING PROTEIN FHUC"/>
    <property type="match status" value="1"/>
</dbReference>
<protein>
    <submittedName>
        <fullName evidence="9">SMC domain protein</fullName>
    </submittedName>
</protein>
<evidence type="ECO:0000256" key="2">
    <source>
        <dbReference type="ARBA" id="ARBA00022448"/>
    </source>
</evidence>
<dbReference type="EMBL" id="CP000749">
    <property type="protein sequence ID" value="ABR71489.1"/>
    <property type="molecule type" value="Genomic_DNA"/>
</dbReference>
<dbReference type="SUPFAM" id="SSF52540">
    <property type="entry name" value="P-loop containing nucleoside triphosphate hydrolases"/>
    <property type="match status" value="1"/>
</dbReference>
<keyword evidence="4" id="KW-0410">Iron transport</keyword>
<keyword evidence="5" id="KW-0408">Iron</keyword>
<evidence type="ECO:0000256" key="3">
    <source>
        <dbReference type="ARBA" id="ARBA00022475"/>
    </source>
</evidence>
<dbReference type="GO" id="GO:0006302">
    <property type="term" value="P:double-strand break repair"/>
    <property type="evidence" value="ECO:0007669"/>
    <property type="project" value="InterPro"/>
</dbReference>
<evidence type="ECO:0000256" key="1">
    <source>
        <dbReference type="ARBA" id="ARBA00004202"/>
    </source>
</evidence>
<gene>
    <name evidence="9" type="ordered locus">Mmwyl1_2572</name>
</gene>
<evidence type="ECO:0000256" key="7">
    <source>
        <dbReference type="ARBA" id="ARBA00023136"/>
    </source>
</evidence>
<feature type="domain" description="AAA+ ATPase" evidence="8">
    <location>
        <begin position="33"/>
        <end position="234"/>
    </location>
</feature>
<keyword evidence="7" id="KW-0472">Membrane</keyword>
<dbReference type="HOGENOM" id="CLU_079631_2_0_6"/>
<keyword evidence="3" id="KW-1003">Cell membrane</keyword>
<organism evidence="9">
    <name type="scientific">Marinomonas sp. (strain MWYL1)</name>
    <dbReference type="NCBI Taxonomy" id="400668"/>
    <lineage>
        <taxon>Bacteria</taxon>
        <taxon>Pseudomonadati</taxon>
        <taxon>Pseudomonadota</taxon>
        <taxon>Gammaproteobacteria</taxon>
        <taxon>Oceanospirillales</taxon>
        <taxon>Oceanospirillaceae</taxon>
        <taxon>Marinomonas</taxon>
    </lineage>
</organism>
<dbReference type="KEGG" id="mmw:Mmwyl1_2572"/>
<evidence type="ECO:0000256" key="4">
    <source>
        <dbReference type="ARBA" id="ARBA00022496"/>
    </source>
</evidence>
<dbReference type="InterPro" id="IPR003959">
    <property type="entry name" value="ATPase_AAA_core"/>
</dbReference>
<dbReference type="GO" id="GO:0016887">
    <property type="term" value="F:ATP hydrolysis activity"/>
    <property type="evidence" value="ECO:0007669"/>
    <property type="project" value="InterPro"/>
</dbReference>
<name>A6VYG0_MARMS</name>